<protein>
    <submittedName>
        <fullName evidence="1">Uncharacterized protein</fullName>
    </submittedName>
</protein>
<sequence length="136" mass="14870">MTAGVRLIITVVLLMGIEPPTPSFDMRLQLNQLELPTHGRGALATGEAVARCGSVQMLSNLILDKRMVRGINQRLDQVVEKRSVAGADKYLHRHPRMKIVLANACRQKSTDTETGEANVLSRIIDSLIKSGTEAVP</sequence>
<proteinExistence type="predicted"/>
<evidence type="ECO:0000313" key="1">
    <source>
        <dbReference type="EMBL" id="MBW9052293.1"/>
    </source>
</evidence>
<dbReference type="Proteomes" id="UP000717752">
    <property type="component" value="Unassembled WGS sequence"/>
</dbReference>
<keyword evidence="2" id="KW-1185">Reference proteome</keyword>
<dbReference type="EMBL" id="JAEUAK010000003">
    <property type="protein sequence ID" value="MBW9052293.1"/>
    <property type="molecule type" value="Genomic_DNA"/>
</dbReference>
<reference evidence="1 2" key="1">
    <citation type="journal article" date="2021" name="MBio">
        <title>Poor Competitiveness of Bradyrhizobium in Pigeon Pea Root Colonization in Indian Soils.</title>
        <authorList>
            <person name="Chalasani D."/>
            <person name="Basu A."/>
            <person name="Pullabhotla S.V.S.R.N."/>
            <person name="Jorrin B."/>
            <person name="Neal A.L."/>
            <person name="Poole P.S."/>
            <person name="Podile A.R."/>
            <person name="Tkacz A."/>
        </authorList>
    </citation>
    <scope>NUCLEOTIDE SEQUENCE [LARGE SCALE GENOMIC DNA]</scope>
    <source>
        <strain evidence="1 2">HU56</strain>
    </source>
</reference>
<gene>
    <name evidence="1" type="ORF">JNB85_07670</name>
</gene>
<name>A0ABS7GQV2_9HYPH</name>
<dbReference type="RefSeq" id="WP_220333762.1">
    <property type="nucleotide sequence ID" value="NZ_JAEUAK010000003.1"/>
</dbReference>
<accession>A0ABS7GQV2</accession>
<organism evidence="1 2">
    <name type="scientific">Rhizobium mesosinicum</name>
    <dbReference type="NCBI Taxonomy" id="335017"/>
    <lineage>
        <taxon>Bacteria</taxon>
        <taxon>Pseudomonadati</taxon>
        <taxon>Pseudomonadota</taxon>
        <taxon>Alphaproteobacteria</taxon>
        <taxon>Hyphomicrobiales</taxon>
        <taxon>Rhizobiaceae</taxon>
        <taxon>Rhizobium/Agrobacterium group</taxon>
        <taxon>Rhizobium</taxon>
    </lineage>
</organism>
<comment type="caution">
    <text evidence="1">The sequence shown here is derived from an EMBL/GenBank/DDBJ whole genome shotgun (WGS) entry which is preliminary data.</text>
</comment>
<evidence type="ECO:0000313" key="2">
    <source>
        <dbReference type="Proteomes" id="UP000717752"/>
    </source>
</evidence>